<name>A0AAV4NK51_CAEEX</name>
<organism evidence="2 3">
    <name type="scientific">Caerostris extrusa</name>
    <name type="common">Bark spider</name>
    <name type="synonym">Caerostris bankana</name>
    <dbReference type="NCBI Taxonomy" id="172846"/>
    <lineage>
        <taxon>Eukaryota</taxon>
        <taxon>Metazoa</taxon>
        <taxon>Ecdysozoa</taxon>
        <taxon>Arthropoda</taxon>
        <taxon>Chelicerata</taxon>
        <taxon>Arachnida</taxon>
        <taxon>Araneae</taxon>
        <taxon>Araneomorphae</taxon>
        <taxon>Entelegynae</taxon>
        <taxon>Araneoidea</taxon>
        <taxon>Araneidae</taxon>
        <taxon>Caerostris</taxon>
    </lineage>
</organism>
<evidence type="ECO:0000256" key="1">
    <source>
        <dbReference type="SAM" id="Phobius"/>
    </source>
</evidence>
<evidence type="ECO:0000313" key="2">
    <source>
        <dbReference type="EMBL" id="GIX84863.1"/>
    </source>
</evidence>
<keyword evidence="3" id="KW-1185">Reference proteome</keyword>
<keyword evidence="1" id="KW-0812">Transmembrane</keyword>
<evidence type="ECO:0000313" key="3">
    <source>
        <dbReference type="Proteomes" id="UP001054945"/>
    </source>
</evidence>
<sequence>MYGVIFDHLRFYDPPIVFEKENVDPFALDATLLSSFQTEMAQDTIITSKKTKRFGARMTLTAVKSKASGELINFLPNMMRAQHVRKYSILFVISLCTTFVFVQRGTG</sequence>
<dbReference type="Proteomes" id="UP001054945">
    <property type="component" value="Unassembled WGS sequence"/>
</dbReference>
<protein>
    <submittedName>
        <fullName evidence="2">Uncharacterized protein</fullName>
    </submittedName>
</protein>
<dbReference type="EMBL" id="BPLR01003457">
    <property type="protein sequence ID" value="GIX84863.1"/>
    <property type="molecule type" value="Genomic_DNA"/>
</dbReference>
<accession>A0AAV4NK51</accession>
<reference evidence="2 3" key="1">
    <citation type="submission" date="2021-06" db="EMBL/GenBank/DDBJ databases">
        <title>Caerostris extrusa draft genome.</title>
        <authorList>
            <person name="Kono N."/>
            <person name="Arakawa K."/>
        </authorList>
    </citation>
    <scope>NUCLEOTIDE SEQUENCE [LARGE SCALE GENOMIC DNA]</scope>
</reference>
<keyword evidence="1" id="KW-0472">Membrane</keyword>
<gene>
    <name evidence="2" type="ORF">CEXT_702721</name>
</gene>
<feature type="transmembrane region" description="Helical" evidence="1">
    <location>
        <begin position="87"/>
        <end position="106"/>
    </location>
</feature>
<keyword evidence="1" id="KW-1133">Transmembrane helix</keyword>
<dbReference type="AlphaFoldDB" id="A0AAV4NK51"/>
<proteinExistence type="predicted"/>
<comment type="caution">
    <text evidence="2">The sequence shown here is derived from an EMBL/GenBank/DDBJ whole genome shotgun (WGS) entry which is preliminary data.</text>
</comment>